<evidence type="ECO:0000313" key="1">
    <source>
        <dbReference type="EMBL" id="KAK8221874.1"/>
    </source>
</evidence>
<accession>A0ACC3SP34</accession>
<gene>
    <name evidence="1" type="primary">CCR4</name>
    <name evidence="1" type="ORF">M8818_000039</name>
</gene>
<keyword evidence="2" id="KW-1185">Reference proteome</keyword>
<reference evidence="1" key="1">
    <citation type="submission" date="2024-02" db="EMBL/GenBank/DDBJ databases">
        <title>Metagenome Assembled Genome of Zalaria obscura JY119.</title>
        <authorList>
            <person name="Vighnesh L."/>
            <person name="Jagadeeshwari U."/>
            <person name="Venkata Ramana C."/>
            <person name="Sasikala C."/>
        </authorList>
    </citation>
    <scope>NUCLEOTIDE SEQUENCE</scope>
    <source>
        <strain evidence="1">JY119</strain>
    </source>
</reference>
<comment type="caution">
    <text evidence="1">The sequence shown here is derived from an EMBL/GenBank/DDBJ whole genome shotgun (WGS) entry which is preliminary data.</text>
</comment>
<sequence length="759" mass="86378">MADGAYRFQGAGQYFYPQANQQSRHIHQRHGSPVNTHPRIGFPSNDTPSPNRSPGANSPAFNMFSQGHQGNQHAMINGQSHQRFQMQMNMNKHYGHQSNQHQGHHQNQQHHDHGSHGAYGNHQHNISSSTLTSTTPHFTPSHLSNGTPLSGQGGLNKPTSEHWQEQIRLAQASRDATQPHHYARNHPGVNKQVVATSQAGARKEEEKEERNRLATTNGGNQVWHALDFGGQGLKTISSFLFRYPFLEKLYFNQNKLSWLPPAIGTLRHLTFLDLSQNQLDQLPAEIGMLVNLKTFLVFDNQLETLPCEMGSLYQLETLGIEGNPLEEGLKNIIAEHGTSGLIEYLREEAPVPEPPHERDWIVLDETPMVSPEQEQDRFTMLSYNILCDKACTQTAYGYAPSAALNWESRREIILNELRARDADIICLQEIDGESFNEFFRGALAHNDYKGVYWPRSRARTMAEKEARFVDGCATFYKNSKWILLDKQVIEFARDAINRPDMKGEHDIFNRVMPRDHIATVTFLENRATGARLIVVNVHIFWDPVFVDVKVVQVAILMEHLQRLAEGYAKWPALKEKELFRYSNGDDDSNGDAPPPVTPAPSQKYNNFSDIPLLVCGDFNSTPDSGVYDLISSGKLSHQHEDIQGRNYGNFTRDGMQHPFQLRSSYANIGELAFTNYVANYSGVLDYIWYSTNTVQTTALLGEIDKNYMQRVPGFPNYHFPSDHVSLFAEFEIKSRKERKVVEVDFGPQRDRDRDRDRRN</sequence>
<dbReference type="EMBL" id="JAMKPW020000001">
    <property type="protein sequence ID" value="KAK8221874.1"/>
    <property type="molecule type" value="Genomic_DNA"/>
</dbReference>
<protein>
    <submittedName>
        <fullName evidence="1">Glucose-repressible alcohol dehydrogenase transcriptional effector</fullName>
        <ecNumber evidence="1">3.1.13.4</ecNumber>
    </submittedName>
</protein>
<evidence type="ECO:0000313" key="2">
    <source>
        <dbReference type="Proteomes" id="UP001320706"/>
    </source>
</evidence>
<dbReference type="Proteomes" id="UP001320706">
    <property type="component" value="Unassembled WGS sequence"/>
</dbReference>
<organism evidence="1 2">
    <name type="scientific">Zalaria obscura</name>
    <dbReference type="NCBI Taxonomy" id="2024903"/>
    <lineage>
        <taxon>Eukaryota</taxon>
        <taxon>Fungi</taxon>
        <taxon>Dikarya</taxon>
        <taxon>Ascomycota</taxon>
        <taxon>Pezizomycotina</taxon>
        <taxon>Dothideomycetes</taxon>
        <taxon>Dothideomycetidae</taxon>
        <taxon>Dothideales</taxon>
        <taxon>Zalariaceae</taxon>
        <taxon>Zalaria</taxon>
    </lineage>
</organism>
<name>A0ACC3SP34_9PEZI</name>
<keyword evidence="1" id="KW-0378">Hydrolase</keyword>
<dbReference type="EC" id="3.1.13.4" evidence="1"/>
<proteinExistence type="predicted"/>